<protein>
    <submittedName>
        <fullName evidence="4">T9SS type A sorting domain-containing protein</fullName>
    </submittedName>
</protein>
<evidence type="ECO:0000259" key="3">
    <source>
        <dbReference type="Pfam" id="PF18962"/>
    </source>
</evidence>
<sequence>MQNVNGLNITNVGGGLYIGGDYNDKTNLILQDISALSSIISVGGWLTIQKNLSLTNLNGLQNLATVAYDIYINDNDALTDISVLQNTSFNAYDGYGLTITNNAVLAVCNLSNFCAYLANPSSTHTRNISGNLTNCLNEAVVISTCNLSVTDVSDYKISYYPNPVKDIFNLSYSEDIVSISVMNTLGQLVLSQNIGSNNAQIDMSTLPSGNYFVKVESSEVMRTVKVIKL</sequence>
<dbReference type="NCBIfam" id="TIGR04183">
    <property type="entry name" value="Por_Secre_tail"/>
    <property type="match status" value="1"/>
</dbReference>
<evidence type="ECO:0000256" key="1">
    <source>
        <dbReference type="ARBA" id="ARBA00022729"/>
    </source>
</evidence>
<gene>
    <name evidence="4" type="ORF">G6042_05175</name>
</gene>
<dbReference type="InterPro" id="IPR026444">
    <property type="entry name" value="Secre_tail"/>
</dbReference>
<dbReference type="Gene3D" id="3.80.20.20">
    <property type="entry name" value="Receptor L-domain"/>
    <property type="match status" value="1"/>
</dbReference>
<dbReference type="SUPFAM" id="SSF52058">
    <property type="entry name" value="L domain-like"/>
    <property type="match status" value="1"/>
</dbReference>
<comment type="caution">
    <text evidence="4">The sequence shown here is derived from an EMBL/GenBank/DDBJ whole genome shotgun (WGS) entry which is preliminary data.</text>
</comment>
<dbReference type="EMBL" id="JAAMPT010000202">
    <property type="protein sequence ID" value="NMH24657.1"/>
    <property type="molecule type" value="Genomic_DNA"/>
</dbReference>
<evidence type="ECO:0000313" key="5">
    <source>
        <dbReference type="Proteomes" id="UP000767947"/>
    </source>
</evidence>
<evidence type="ECO:0000259" key="2">
    <source>
        <dbReference type="Pfam" id="PF01030"/>
    </source>
</evidence>
<dbReference type="Proteomes" id="UP000767947">
    <property type="component" value="Unassembled WGS sequence"/>
</dbReference>
<keyword evidence="1" id="KW-0732">Signal</keyword>
<dbReference type="InterPro" id="IPR000494">
    <property type="entry name" value="Rcpt_L-dom"/>
</dbReference>
<keyword evidence="5" id="KW-1185">Reference proteome</keyword>
<reference evidence="4 5" key="1">
    <citation type="submission" date="2020-02" db="EMBL/GenBank/DDBJ databases">
        <title>Flavobacterium sp. genome.</title>
        <authorList>
            <person name="Jung H.S."/>
            <person name="Baek J.H."/>
            <person name="Jeon C.O."/>
        </authorList>
    </citation>
    <scope>NUCLEOTIDE SEQUENCE [LARGE SCALE GENOMIC DNA]</scope>
    <source>
        <strain evidence="4 5">SE-s27</strain>
    </source>
</reference>
<name>A0ABX1QUN6_9FLAO</name>
<feature type="domain" description="Secretion system C-terminal sorting" evidence="3">
    <location>
        <begin position="160"/>
        <end position="226"/>
    </location>
</feature>
<organism evidence="4 5">
    <name type="scientific">Flavobacterium solisilvae</name>
    <dbReference type="NCBI Taxonomy" id="1852019"/>
    <lineage>
        <taxon>Bacteria</taxon>
        <taxon>Pseudomonadati</taxon>
        <taxon>Bacteroidota</taxon>
        <taxon>Flavobacteriia</taxon>
        <taxon>Flavobacteriales</taxon>
        <taxon>Flavobacteriaceae</taxon>
        <taxon>Flavobacterium</taxon>
    </lineage>
</organism>
<dbReference type="Pfam" id="PF18962">
    <property type="entry name" value="Por_Secre_tail"/>
    <property type="match status" value="1"/>
</dbReference>
<dbReference type="InterPro" id="IPR036941">
    <property type="entry name" value="Rcpt_L-dom_sf"/>
</dbReference>
<evidence type="ECO:0000313" key="4">
    <source>
        <dbReference type="EMBL" id="NMH24657.1"/>
    </source>
</evidence>
<accession>A0ABX1QUN6</accession>
<dbReference type="RefSeq" id="WP_169523241.1">
    <property type="nucleotide sequence ID" value="NZ_JAAMPT010000202.1"/>
</dbReference>
<feature type="domain" description="Receptor L-domain" evidence="2">
    <location>
        <begin position="10"/>
        <end position="104"/>
    </location>
</feature>
<proteinExistence type="predicted"/>
<dbReference type="Pfam" id="PF01030">
    <property type="entry name" value="Recep_L_domain"/>
    <property type="match status" value="1"/>
</dbReference>